<evidence type="ECO:0000313" key="11">
    <source>
        <dbReference type="EMBL" id="KAK3239435.1"/>
    </source>
</evidence>
<dbReference type="Gene3D" id="1.25.40.20">
    <property type="entry name" value="Ankyrin repeat-containing domain"/>
    <property type="match status" value="2"/>
</dbReference>
<keyword evidence="12" id="KW-1185">Reference proteome</keyword>
<dbReference type="InterPro" id="IPR002110">
    <property type="entry name" value="Ankyrin_rpt"/>
</dbReference>
<reference evidence="11 12" key="1">
    <citation type="journal article" date="2015" name="Genome Biol. Evol.">
        <title>Comparative Genomics of a Bacterivorous Green Alga Reveals Evolutionary Causalities and Consequences of Phago-Mixotrophic Mode of Nutrition.</title>
        <authorList>
            <person name="Burns J.A."/>
            <person name="Paasch A."/>
            <person name="Narechania A."/>
            <person name="Kim E."/>
        </authorList>
    </citation>
    <scope>NUCLEOTIDE SEQUENCE [LARGE SCALE GENOMIC DNA]</scope>
    <source>
        <strain evidence="11 12">PLY_AMNH</strain>
    </source>
</reference>
<dbReference type="Gene3D" id="1.10.10.820">
    <property type="match status" value="1"/>
</dbReference>
<feature type="repeat" description="ANK" evidence="6">
    <location>
        <begin position="1270"/>
        <end position="1302"/>
    </location>
</feature>
<evidence type="ECO:0000256" key="2">
    <source>
        <dbReference type="ARBA" id="ARBA00022840"/>
    </source>
</evidence>
<feature type="compositionally biased region" description="Low complexity" evidence="9">
    <location>
        <begin position="818"/>
        <end position="834"/>
    </location>
</feature>
<dbReference type="Gene3D" id="1.20.120.720">
    <property type="entry name" value="Myosin VI head, motor domain, U50 subdomain"/>
    <property type="match status" value="1"/>
</dbReference>
<feature type="domain" description="Myosin motor" evidence="10">
    <location>
        <begin position="34"/>
        <end position="783"/>
    </location>
</feature>
<gene>
    <name evidence="11" type="ORF">CYMTET_50644</name>
</gene>
<dbReference type="EMBL" id="LGRX02033916">
    <property type="protein sequence ID" value="KAK3239435.1"/>
    <property type="molecule type" value="Genomic_DNA"/>
</dbReference>
<dbReference type="GO" id="GO:0051015">
    <property type="term" value="F:actin filament binding"/>
    <property type="evidence" value="ECO:0007669"/>
    <property type="project" value="TreeGrafter"/>
</dbReference>
<organism evidence="11 12">
    <name type="scientific">Cymbomonas tetramitiformis</name>
    <dbReference type="NCBI Taxonomy" id="36881"/>
    <lineage>
        <taxon>Eukaryota</taxon>
        <taxon>Viridiplantae</taxon>
        <taxon>Chlorophyta</taxon>
        <taxon>Pyramimonadophyceae</taxon>
        <taxon>Pyramimonadales</taxon>
        <taxon>Pyramimonadaceae</taxon>
        <taxon>Cymbomonas</taxon>
    </lineage>
</organism>
<feature type="region of interest" description="Disordered" evidence="9">
    <location>
        <begin position="1214"/>
        <end position="1250"/>
    </location>
</feature>
<dbReference type="PROSITE" id="PS50297">
    <property type="entry name" value="ANK_REP_REGION"/>
    <property type="match status" value="3"/>
</dbReference>
<feature type="repeat" description="ANK" evidence="6">
    <location>
        <begin position="1369"/>
        <end position="1401"/>
    </location>
</feature>
<dbReference type="Gene3D" id="6.20.240.20">
    <property type="match status" value="1"/>
</dbReference>
<feature type="repeat" description="ANK" evidence="6">
    <location>
        <begin position="1402"/>
        <end position="1434"/>
    </location>
</feature>
<protein>
    <recommendedName>
        <fullName evidence="10">Myosin motor domain-containing protein</fullName>
    </recommendedName>
</protein>
<dbReference type="GO" id="GO:0016459">
    <property type="term" value="C:myosin complex"/>
    <property type="evidence" value="ECO:0007669"/>
    <property type="project" value="UniProtKB-KW"/>
</dbReference>
<dbReference type="Pfam" id="PF00063">
    <property type="entry name" value="Myosin_head"/>
    <property type="match status" value="1"/>
</dbReference>
<evidence type="ECO:0000256" key="4">
    <source>
        <dbReference type="ARBA" id="ARBA00023175"/>
    </source>
</evidence>
<evidence type="ECO:0000256" key="1">
    <source>
        <dbReference type="ARBA" id="ARBA00022741"/>
    </source>
</evidence>
<dbReference type="SUPFAM" id="SSF52540">
    <property type="entry name" value="P-loop containing nucleoside triphosphate hydrolases"/>
    <property type="match status" value="1"/>
</dbReference>
<keyword evidence="4 7" id="KW-0505">Motor protein</keyword>
<feature type="compositionally biased region" description="Polar residues" evidence="9">
    <location>
        <begin position="1541"/>
        <end position="1551"/>
    </location>
</feature>
<feature type="compositionally biased region" description="Basic and acidic residues" evidence="9">
    <location>
        <begin position="435"/>
        <end position="452"/>
    </location>
</feature>
<feature type="compositionally biased region" description="Polar residues" evidence="9">
    <location>
        <begin position="1173"/>
        <end position="1186"/>
    </location>
</feature>
<feature type="compositionally biased region" description="Low complexity" evidence="9">
    <location>
        <begin position="1067"/>
        <end position="1077"/>
    </location>
</feature>
<evidence type="ECO:0000259" key="10">
    <source>
        <dbReference type="PROSITE" id="PS51456"/>
    </source>
</evidence>
<evidence type="ECO:0000256" key="8">
    <source>
        <dbReference type="SAM" id="Coils"/>
    </source>
</evidence>
<dbReference type="GO" id="GO:0005524">
    <property type="term" value="F:ATP binding"/>
    <property type="evidence" value="ECO:0007669"/>
    <property type="project" value="UniProtKB-UniRule"/>
</dbReference>
<feature type="compositionally biased region" description="Acidic residues" evidence="9">
    <location>
        <begin position="1498"/>
        <end position="1510"/>
    </location>
</feature>
<feature type="region of interest" description="Disordered" evidence="9">
    <location>
        <begin position="1133"/>
        <end position="1186"/>
    </location>
</feature>
<dbReference type="CDD" id="cd00124">
    <property type="entry name" value="MYSc"/>
    <property type="match status" value="1"/>
</dbReference>
<evidence type="ECO:0000313" key="12">
    <source>
        <dbReference type="Proteomes" id="UP001190700"/>
    </source>
</evidence>
<evidence type="ECO:0000256" key="3">
    <source>
        <dbReference type="ARBA" id="ARBA00023123"/>
    </source>
</evidence>
<keyword evidence="2 7" id="KW-0067">ATP-binding</keyword>
<dbReference type="SMART" id="SM00248">
    <property type="entry name" value="ANK"/>
    <property type="match status" value="4"/>
</dbReference>
<feature type="region of interest" description="Disordered" evidence="9">
    <location>
        <begin position="1042"/>
        <end position="1117"/>
    </location>
</feature>
<dbReference type="PROSITE" id="PS51456">
    <property type="entry name" value="MYOSIN_MOTOR"/>
    <property type="match status" value="1"/>
</dbReference>
<dbReference type="SUPFAM" id="SSF48403">
    <property type="entry name" value="Ankyrin repeat"/>
    <property type="match status" value="1"/>
</dbReference>
<feature type="compositionally biased region" description="Polar residues" evidence="9">
    <location>
        <begin position="1215"/>
        <end position="1225"/>
    </location>
</feature>
<feature type="region of interest" description="Actin-binding" evidence="7">
    <location>
        <begin position="653"/>
        <end position="675"/>
    </location>
</feature>
<dbReference type="Pfam" id="PF12796">
    <property type="entry name" value="Ank_2"/>
    <property type="match status" value="1"/>
</dbReference>
<comment type="similarity">
    <text evidence="7">Belongs to the TRAFAC class myosin-kinesin ATPase superfamily. Myosin family.</text>
</comment>
<dbReference type="PRINTS" id="PR00193">
    <property type="entry name" value="MYOSINHEAVY"/>
</dbReference>
<dbReference type="SMART" id="SM00242">
    <property type="entry name" value="MYSc"/>
    <property type="match status" value="1"/>
</dbReference>
<keyword evidence="5 7" id="KW-0009">Actin-binding</keyword>
<dbReference type="GO" id="GO:0016020">
    <property type="term" value="C:membrane"/>
    <property type="evidence" value="ECO:0007669"/>
    <property type="project" value="TreeGrafter"/>
</dbReference>
<dbReference type="InterPro" id="IPR027417">
    <property type="entry name" value="P-loop_NTPase"/>
</dbReference>
<dbReference type="PANTHER" id="PTHR13140">
    <property type="entry name" value="MYOSIN"/>
    <property type="match status" value="1"/>
</dbReference>
<dbReference type="Pfam" id="PF00023">
    <property type="entry name" value="Ank"/>
    <property type="match status" value="2"/>
</dbReference>
<feature type="binding site" evidence="7">
    <location>
        <begin position="131"/>
        <end position="138"/>
    </location>
    <ligand>
        <name>ATP</name>
        <dbReference type="ChEBI" id="CHEBI:30616"/>
    </ligand>
</feature>
<keyword evidence="8" id="KW-0175">Coiled coil</keyword>
<evidence type="ECO:0000256" key="5">
    <source>
        <dbReference type="ARBA" id="ARBA00023203"/>
    </source>
</evidence>
<keyword evidence="3 7" id="KW-0518">Myosin</keyword>
<dbReference type="InterPro" id="IPR036770">
    <property type="entry name" value="Ankyrin_rpt-contain_sf"/>
</dbReference>
<feature type="region of interest" description="Disordered" evidence="9">
    <location>
        <begin position="432"/>
        <end position="452"/>
    </location>
</feature>
<feature type="coiled-coil region" evidence="8">
    <location>
        <begin position="923"/>
        <end position="1006"/>
    </location>
</feature>
<proteinExistence type="inferred from homology"/>
<dbReference type="Gene3D" id="1.20.58.530">
    <property type="match status" value="1"/>
</dbReference>
<dbReference type="Proteomes" id="UP001190700">
    <property type="component" value="Unassembled WGS sequence"/>
</dbReference>
<dbReference type="GO" id="GO:0007015">
    <property type="term" value="P:actin filament organization"/>
    <property type="evidence" value="ECO:0007669"/>
    <property type="project" value="TreeGrafter"/>
</dbReference>
<dbReference type="InterPro" id="IPR036961">
    <property type="entry name" value="Kinesin_motor_dom_sf"/>
</dbReference>
<feature type="repeat" description="ANK" evidence="6">
    <location>
        <begin position="1435"/>
        <end position="1467"/>
    </location>
</feature>
<name>A0AAE0BPC9_9CHLO</name>
<evidence type="ECO:0000256" key="7">
    <source>
        <dbReference type="PROSITE-ProRule" id="PRU00782"/>
    </source>
</evidence>
<dbReference type="PANTHER" id="PTHR13140:SF706">
    <property type="entry name" value="DILUTE CLASS UNCONVENTIONAL MYOSIN, ISOFORM C"/>
    <property type="match status" value="1"/>
</dbReference>
<keyword evidence="6" id="KW-0040">ANK repeat</keyword>
<accession>A0AAE0BPC9</accession>
<dbReference type="GO" id="GO:0000146">
    <property type="term" value="F:microfilament motor activity"/>
    <property type="evidence" value="ECO:0007669"/>
    <property type="project" value="TreeGrafter"/>
</dbReference>
<feature type="region of interest" description="Disordered" evidence="9">
    <location>
        <begin position="1498"/>
        <end position="1551"/>
    </location>
</feature>
<dbReference type="Gene3D" id="3.40.850.10">
    <property type="entry name" value="Kinesin motor domain"/>
    <property type="match status" value="1"/>
</dbReference>
<sequence>MGRESSENKNCMNIKEDATVFKSSSTLRTMPLASLPHDLAQLPVLSESTIHDALHKRFEQGIIYTKVGEILIVVNPFEHFSRNRSDGLKRFLDGHGSGQSRPGMPHVWEIADRAFSTMLSTRRRQTVVLSGESGAGKTEAGKQVLAYLTDISQTRAASLISQAAGGSVAAEGAEGGSASESHLLSSHTILESFGNAKTIKNNNSSRVGKWIQVNFHSSGLIRNAMVRTYLLEKTRVVQTAPGERNFHIFYELLAYLKLPSNGALLARLGNPSTDVKSYAYLARSTAEVRTDTVDDLDSFRGLRAALEALGWTAAETEALWRVVLGVLHLGNLRFVASSVMTRTGAQPGSRVQNPAVRQQAAALLRVEETDLDRALLFHSLIVDQCDVDTLIAHSPQEAERTRDTLAQALYGGLFEHLLQRINSQWEEDAAAGVEETARRVPEERGGRPNRSGEDCSIAVVDMGGFEVLRRNGLEQLCVNLCEERLHAHFVDHCLTGCVEELRREAVPAPIVPSSSNAACLAALEKASTGLFALVDAELQRPGGGSEDALLHNLLSAHARPDGAVQQAPADAGRRAFALLHHAQPVVYHLEGVLDKSRDAVPPDLEDLIQYSEDALVRSMNSVCHSARPFAPAASGGRDGDAAASVGSRLCAQLPALMAQLRLSTPHFIKCIKSNQHSQARWLEPEFVMRQLRCSCVLGLARIAAEGWPHHMTHAEFIRRHRSLAKQAPGGEQRDTAESLQQALSRLQQQGVLQGGRWAVGVSRVYLQEDQMSALQLSLEALRDRAARKLQRQWKRNVQTRGRRRALYASHFARALADAAAASPPPNQNTSNSVSKQHMSGKGASCKLDRAWQQLKALSQKQDSSPEECLQVALRSTPQVCALLASASGKPHELSSHGQLAEALSEQVITVCRLLSAQMEIAEAAEAKDMAKEAFDRAAQAEAVATQAEARAAAAEEVAAQVRGSLAEAEARALLAERRADHAKGRMAQAEVRAARAEAAMEETLEEKGRPTQEHAAGALGLDDKHDQDEEQGIGIVIREDHFSLQSRPGHQRRATVPESVGCHRSPAKPGAPAVAGGTDDHSAAGKRPPQCGAPGALRADGPGMSPVRRMPLLGDGGEPEVLTAEILAKPAEAVAERGSGGDEESPTVGSDAESRERRRKGSPALSEARKGSPTLSEASNGTVSTHASQDAAATLLTIGGYQLNSRLLSSLERWQPSTSSMQPTSAAPHAQEGAAVVEAGGKMKRGPRERRASISMLEEQGALASPARMAAASSLHKAAQSGSVGVVKLMLEQGASVDSRDEENFTALHLARATAMRMCLSCSSKSAPTSTWRRTTDGLHCTSPRATATPHTTLLLLHSGAEVQRADRRGQTALHAACERGHAQLVPMLHEWGLSADALDLEGCTPLHCACRCAAPDTVEALLKLFPQMNVKSQAGVSPLCVAVTYGHIQAAQLLLDHGALVDASVHSAAARFAEKSPGEMAQQLVMMLAFSSEWYGEDGEEVGNEGEADNDLKGDGGRSQHTRRYRLGRQAREPIHPQLGKSSPSHDAAM</sequence>
<dbReference type="PROSITE" id="PS50088">
    <property type="entry name" value="ANK_REPEAT"/>
    <property type="match status" value="4"/>
</dbReference>
<feature type="compositionally biased region" description="Basic residues" evidence="9">
    <location>
        <begin position="1521"/>
        <end position="1530"/>
    </location>
</feature>
<feature type="region of interest" description="Disordered" evidence="9">
    <location>
        <begin position="818"/>
        <end position="840"/>
    </location>
</feature>
<comment type="caution">
    <text evidence="11">The sequence shown here is derived from an EMBL/GenBank/DDBJ whole genome shotgun (WGS) entry which is preliminary data.</text>
</comment>
<evidence type="ECO:0000256" key="6">
    <source>
        <dbReference type="PROSITE-ProRule" id="PRU00023"/>
    </source>
</evidence>
<evidence type="ECO:0000256" key="9">
    <source>
        <dbReference type="SAM" id="MobiDB-lite"/>
    </source>
</evidence>
<dbReference type="InterPro" id="IPR001609">
    <property type="entry name" value="Myosin_head_motor_dom-like"/>
</dbReference>
<keyword evidence="1 7" id="KW-0547">Nucleotide-binding</keyword>
<dbReference type="GO" id="GO:0005737">
    <property type="term" value="C:cytoplasm"/>
    <property type="evidence" value="ECO:0007669"/>
    <property type="project" value="TreeGrafter"/>
</dbReference>